<dbReference type="GO" id="GO:0006355">
    <property type="term" value="P:regulation of DNA-templated transcription"/>
    <property type="evidence" value="ECO:0007669"/>
    <property type="project" value="InterPro"/>
</dbReference>
<protein>
    <submittedName>
        <fullName evidence="5">CCR4-NOT transcription complex subunit 3</fullName>
    </submittedName>
</protein>
<dbReference type="Pfam" id="PF04153">
    <property type="entry name" value="NOT2_3_5_C"/>
    <property type="match status" value="1"/>
</dbReference>
<accession>A0A834DE23</accession>
<name>A0A834DE23_9CHIR</name>
<evidence type="ECO:0000313" key="6">
    <source>
        <dbReference type="Proteomes" id="UP000664940"/>
    </source>
</evidence>
<dbReference type="PANTHER" id="PTHR23326">
    <property type="entry name" value="CCR4 NOT-RELATED"/>
    <property type="match status" value="1"/>
</dbReference>
<proteinExistence type="inferred from homology"/>
<dbReference type="InterPro" id="IPR038635">
    <property type="entry name" value="CCR4-NOT_su2/3/5_C_sf"/>
</dbReference>
<evidence type="ECO:0000259" key="4">
    <source>
        <dbReference type="Pfam" id="PF04153"/>
    </source>
</evidence>
<organism evidence="5 6">
    <name type="scientific">Phyllostomus discolor</name>
    <name type="common">pale spear-nosed bat</name>
    <dbReference type="NCBI Taxonomy" id="89673"/>
    <lineage>
        <taxon>Eukaryota</taxon>
        <taxon>Metazoa</taxon>
        <taxon>Chordata</taxon>
        <taxon>Craniata</taxon>
        <taxon>Vertebrata</taxon>
        <taxon>Euteleostomi</taxon>
        <taxon>Mammalia</taxon>
        <taxon>Eutheria</taxon>
        <taxon>Laurasiatheria</taxon>
        <taxon>Chiroptera</taxon>
        <taxon>Yangochiroptera</taxon>
        <taxon>Phyllostomidae</taxon>
        <taxon>Phyllostominae</taxon>
        <taxon>Phyllostomus</taxon>
    </lineage>
</organism>
<evidence type="ECO:0000256" key="3">
    <source>
        <dbReference type="ARBA" id="ARBA00023163"/>
    </source>
</evidence>
<dbReference type="Gene3D" id="2.30.30.1020">
    <property type="entry name" value="CCR4-NOT complex subunit 2/3/5, C-terminal domain"/>
    <property type="match status" value="1"/>
</dbReference>
<dbReference type="GO" id="GO:0030015">
    <property type="term" value="C:CCR4-NOT core complex"/>
    <property type="evidence" value="ECO:0007669"/>
    <property type="project" value="InterPro"/>
</dbReference>
<gene>
    <name evidence="5" type="ORF">HJG60_003049</name>
</gene>
<evidence type="ECO:0000313" key="5">
    <source>
        <dbReference type="EMBL" id="KAF6077106.1"/>
    </source>
</evidence>
<reference evidence="5 6" key="1">
    <citation type="journal article" date="2020" name="Nature">
        <title>Six reference-quality genomes reveal evolution of bat adaptations.</title>
        <authorList>
            <person name="Jebb D."/>
            <person name="Huang Z."/>
            <person name="Pippel M."/>
            <person name="Hughes G.M."/>
            <person name="Lavrichenko K."/>
            <person name="Devanna P."/>
            <person name="Winkler S."/>
            <person name="Jermiin L.S."/>
            <person name="Skirmuntt E.C."/>
            <person name="Katzourakis A."/>
            <person name="Burkitt-Gray L."/>
            <person name="Ray D.A."/>
            <person name="Sullivan K.A.M."/>
            <person name="Roscito J.G."/>
            <person name="Kirilenko B.M."/>
            <person name="Davalos L.M."/>
            <person name="Corthals A.P."/>
            <person name="Power M.L."/>
            <person name="Jones G."/>
            <person name="Ransome R.D."/>
            <person name="Dechmann D.K.N."/>
            <person name="Locatelli A.G."/>
            <person name="Puechmaille S.J."/>
            <person name="Fedrigo O."/>
            <person name="Jarvis E.D."/>
            <person name="Hiller M."/>
            <person name="Vernes S.C."/>
            <person name="Myers E.W."/>
            <person name="Teeling E.C."/>
        </authorList>
    </citation>
    <scope>NUCLEOTIDE SEQUENCE [LARGE SCALE GENOMIC DNA]</scope>
    <source>
        <strain evidence="5">Bat1K_MPI-CBG_1</strain>
    </source>
</reference>
<dbReference type="GO" id="GO:2000036">
    <property type="term" value="P:regulation of stem cell population maintenance"/>
    <property type="evidence" value="ECO:0007669"/>
    <property type="project" value="UniProtKB-ARBA"/>
</dbReference>
<dbReference type="InterPro" id="IPR040168">
    <property type="entry name" value="Not2/3/5"/>
</dbReference>
<dbReference type="InterPro" id="IPR007282">
    <property type="entry name" value="NOT2/3/5_C"/>
</dbReference>
<evidence type="ECO:0000256" key="2">
    <source>
        <dbReference type="ARBA" id="ARBA00023015"/>
    </source>
</evidence>
<comment type="similarity">
    <text evidence="1">Belongs to the CNOT2/3/5 family.</text>
</comment>
<dbReference type="FunFam" id="2.30.30.1020:FF:000010">
    <property type="entry name" value="CCR4-NOT transcription complex subunit 3"/>
    <property type="match status" value="1"/>
</dbReference>
<dbReference type="Proteomes" id="UP000664940">
    <property type="component" value="Unassembled WGS sequence"/>
</dbReference>
<keyword evidence="2" id="KW-0805">Transcription regulation</keyword>
<keyword evidence="3" id="KW-0804">Transcription</keyword>
<comment type="caution">
    <text evidence="5">The sequence shown here is derived from an EMBL/GenBank/DDBJ whole genome shotgun (WGS) entry which is preliminary data.</text>
</comment>
<dbReference type="AlphaFoldDB" id="A0A834DE23"/>
<dbReference type="EMBL" id="JABVXQ010000014">
    <property type="protein sequence ID" value="KAF6077106.1"/>
    <property type="molecule type" value="Genomic_DNA"/>
</dbReference>
<evidence type="ECO:0000256" key="1">
    <source>
        <dbReference type="ARBA" id="ARBA00007682"/>
    </source>
</evidence>
<sequence length="173" mass="19140">MAERAALSSAIEDPVPTLHLTERDIILSSTAAPPASAQPPLQLSEVNIPLSLGVCPLGPVPLTKEQLYQQAMEEAAWHHMPHPSDSERIRQYLPRNPCPTPPYHHQMPPPHSDTVEFYQRLSTETLFFIFYYLEVQQGPRGSLGPPGFAATAAVPPRAGGVRALRHSTWQLRP</sequence>
<feature type="domain" description="NOT2/NOT3/NOT5 C-terminal" evidence="4">
    <location>
        <begin position="77"/>
        <end position="133"/>
    </location>
</feature>